<protein>
    <recommendedName>
        <fullName evidence="6">Peptidase M20 dimerisation domain-containing protein</fullName>
    </recommendedName>
</protein>
<comment type="caution">
    <text evidence="7">The sequence shown here is derived from an EMBL/GenBank/DDBJ whole genome shotgun (WGS) entry which is preliminary data.</text>
</comment>
<comment type="similarity">
    <text evidence="2">Belongs to the peptidase M20A family.</text>
</comment>
<organism evidence="7 8">
    <name type="scientific">Fusarium equiseti</name>
    <name type="common">Fusarium scirpi</name>
    <dbReference type="NCBI Taxonomy" id="61235"/>
    <lineage>
        <taxon>Eukaryota</taxon>
        <taxon>Fungi</taxon>
        <taxon>Dikarya</taxon>
        <taxon>Ascomycota</taxon>
        <taxon>Pezizomycotina</taxon>
        <taxon>Sordariomycetes</taxon>
        <taxon>Hypocreomycetidae</taxon>
        <taxon>Hypocreales</taxon>
        <taxon>Nectriaceae</taxon>
        <taxon>Fusarium</taxon>
        <taxon>Fusarium incarnatum-equiseti species complex</taxon>
    </lineage>
</organism>
<accession>A0ABQ8R7H7</accession>
<name>A0ABQ8R7H7_FUSEQ</name>
<evidence type="ECO:0000313" key="8">
    <source>
        <dbReference type="Proteomes" id="UP001152024"/>
    </source>
</evidence>
<dbReference type="EMBL" id="JAOQBH010000011">
    <property type="protein sequence ID" value="KAJ4128841.1"/>
    <property type="molecule type" value="Genomic_DNA"/>
</dbReference>
<dbReference type="Pfam" id="PF07687">
    <property type="entry name" value="M20_dimer"/>
    <property type="match status" value="1"/>
</dbReference>
<dbReference type="SUPFAM" id="SSF53187">
    <property type="entry name" value="Zn-dependent exopeptidases"/>
    <property type="match status" value="1"/>
</dbReference>
<evidence type="ECO:0000256" key="2">
    <source>
        <dbReference type="ARBA" id="ARBA00006247"/>
    </source>
</evidence>
<dbReference type="InterPro" id="IPR011650">
    <property type="entry name" value="Peptidase_M20_dimer"/>
</dbReference>
<sequence>MKLAISDSLRSIAPFAFRRNGGKTPATDPVSSSRVLKLHGSLVEHHPSTTGSKKPVTDYLRTYLKNAGFTVETQPVAEGRENIFAYYKTRKTRVLMMSSVVPRVRYWQHKRRGDEIWGRESLDVMSINAALIVSVMEMHEKKEIGESDVALLFVVDKEPRDGRMRAAKTLGLSWESIIFCAPTELKLATGHKGTFTFKIKAKGKEGCSAFPETGTNAIDSLARGLVALQQAELPSSTEFGKTTIHIAHIEGGGWSVDIPANASAFGIVWFAAGTADEMKDIIKKVVDESDPHLSVEFSTFADDPLSLDHDVEGFEKAVVSYGTGISLIEGDHKKYLYGPGSLHEPHSDHEHLVSELEGAVEGYKALISHALQKPKGF</sequence>
<evidence type="ECO:0000256" key="4">
    <source>
        <dbReference type="ARBA" id="ARBA00022801"/>
    </source>
</evidence>
<keyword evidence="4" id="KW-0378">Hydrolase</keyword>
<dbReference type="PANTHER" id="PTHR43808">
    <property type="entry name" value="ACETYLORNITHINE DEACETYLASE"/>
    <property type="match status" value="1"/>
</dbReference>
<proteinExistence type="inferred from homology"/>
<dbReference type="Gene3D" id="3.30.70.360">
    <property type="match status" value="1"/>
</dbReference>
<keyword evidence="3" id="KW-0479">Metal-binding</keyword>
<dbReference type="SUPFAM" id="SSF55031">
    <property type="entry name" value="Bacterial exopeptidase dimerisation domain"/>
    <property type="match status" value="1"/>
</dbReference>
<dbReference type="InterPro" id="IPR036264">
    <property type="entry name" value="Bact_exopeptidase_dim_dom"/>
</dbReference>
<evidence type="ECO:0000313" key="7">
    <source>
        <dbReference type="EMBL" id="KAJ4128841.1"/>
    </source>
</evidence>
<evidence type="ECO:0000256" key="3">
    <source>
        <dbReference type="ARBA" id="ARBA00022723"/>
    </source>
</evidence>
<evidence type="ECO:0000256" key="1">
    <source>
        <dbReference type="ARBA" id="ARBA00001947"/>
    </source>
</evidence>
<keyword evidence="5" id="KW-0862">Zinc</keyword>
<comment type="cofactor">
    <cofactor evidence="1">
        <name>Zn(2+)</name>
        <dbReference type="ChEBI" id="CHEBI:29105"/>
    </cofactor>
</comment>
<keyword evidence="8" id="KW-1185">Reference proteome</keyword>
<dbReference type="Proteomes" id="UP001152024">
    <property type="component" value="Unassembled WGS sequence"/>
</dbReference>
<feature type="domain" description="Peptidase M20 dimerisation" evidence="6">
    <location>
        <begin position="189"/>
        <end position="290"/>
    </location>
</feature>
<reference evidence="7" key="1">
    <citation type="submission" date="2022-09" db="EMBL/GenBank/DDBJ databases">
        <title>Fusarium specimens isolated from Avocado Roots.</title>
        <authorList>
            <person name="Stajich J."/>
            <person name="Roper C."/>
            <person name="Heimlech-Rivalta G."/>
        </authorList>
    </citation>
    <scope>NUCLEOTIDE SEQUENCE</scope>
    <source>
        <strain evidence="7">CF00095</strain>
    </source>
</reference>
<evidence type="ECO:0000259" key="6">
    <source>
        <dbReference type="Pfam" id="PF07687"/>
    </source>
</evidence>
<dbReference type="PANTHER" id="PTHR43808:SF8">
    <property type="entry name" value="PEPTIDASE M20 DIMERISATION DOMAIN-CONTAINING PROTEIN"/>
    <property type="match status" value="1"/>
</dbReference>
<dbReference type="InterPro" id="IPR050072">
    <property type="entry name" value="Peptidase_M20A"/>
</dbReference>
<evidence type="ECO:0000256" key="5">
    <source>
        <dbReference type="ARBA" id="ARBA00022833"/>
    </source>
</evidence>
<dbReference type="Gene3D" id="3.40.630.10">
    <property type="entry name" value="Zn peptidases"/>
    <property type="match status" value="1"/>
</dbReference>
<gene>
    <name evidence="7" type="ORF">NW768_007362</name>
</gene>